<protein>
    <submittedName>
        <fullName evidence="2">Uncharacterized protein</fullName>
    </submittedName>
</protein>
<name>A0AAW1USR2_9CUCU</name>
<reference evidence="2 3" key="1">
    <citation type="submission" date="2023-03" db="EMBL/GenBank/DDBJ databases">
        <title>Genome insight into feeding habits of ladybird beetles.</title>
        <authorList>
            <person name="Li H.-S."/>
            <person name="Huang Y.-H."/>
            <person name="Pang H."/>
        </authorList>
    </citation>
    <scope>NUCLEOTIDE SEQUENCE [LARGE SCALE GENOMIC DNA]</scope>
    <source>
        <strain evidence="2">SYSU_2023b</strain>
        <tissue evidence="2">Whole body</tissue>
    </source>
</reference>
<accession>A0AAW1USR2</accession>
<dbReference type="Proteomes" id="UP001431783">
    <property type="component" value="Unassembled WGS sequence"/>
</dbReference>
<evidence type="ECO:0000313" key="3">
    <source>
        <dbReference type="Proteomes" id="UP001431783"/>
    </source>
</evidence>
<comment type="caution">
    <text evidence="2">The sequence shown here is derived from an EMBL/GenBank/DDBJ whole genome shotgun (WGS) entry which is preliminary data.</text>
</comment>
<gene>
    <name evidence="2" type="ORF">WA026_004822</name>
</gene>
<sequence>MLIPRQQQHTLSSGMMAPNYANPAPAPHPSSTLERGALAPPSQSRRVAERTETHTRGDVNERGASLLPLLPVTWSSEYISLTQSSQGGYAQTSQVGRRH</sequence>
<feature type="compositionally biased region" description="Basic and acidic residues" evidence="1">
    <location>
        <begin position="46"/>
        <end position="61"/>
    </location>
</feature>
<evidence type="ECO:0000313" key="2">
    <source>
        <dbReference type="EMBL" id="KAK9883884.1"/>
    </source>
</evidence>
<proteinExistence type="predicted"/>
<feature type="region of interest" description="Disordered" evidence="1">
    <location>
        <begin position="1"/>
        <end position="64"/>
    </location>
</feature>
<organism evidence="2 3">
    <name type="scientific">Henosepilachna vigintioctopunctata</name>
    <dbReference type="NCBI Taxonomy" id="420089"/>
    <lineage>
        <taxon>Eukaryota</taxon>
        <taxon>Metazoa</taxon>
        <taxon>Ecdysozoa</taxon>
        <taxon>Arthropoda</taxon>
        <taxon>Hexapoda</taxon>
        <taxon>Insecta</taxon>
        <taxon>Pterygota</taxon>
        <taxon>Neoptera</taxon>
        <taxon>Endopterygota</taxon>
        <taxon>Coleoptera</taxon>
        <taxon>Polyphaga</taxon>
        <taxon>Cucujiformia</taxon>
        <taxon>Coccinelloidea</taxon>
        <taxon>Coccinellidae</taxon>
        <taxon>Epilachninae</taxon>
        <taxon>Epilachnini</taxon>
        <taxon>Henosepilachna</taxon>
    </lineage>
</organism>
<evidence type="ECO:0000256" key="1">
    <source>
        <dbReference type="SAM" id="MobiDB-lite"/>
    </source>
</evidence>
<feature type="compositionally biased region" description="Polar residues" evidence="1">
    <location>
        <begin position="1"/>
        <end position="13"/>
    </location>
</feature>
<dbReference type="AlphaFoldDB" id="A0AAW1USR2"/>
<keyword evidence="3" id="KW-1185">Reference proteome</keyword>
<dbReference type="EMBL" id="JARQZJ010000092">
    <property type="protein sequence ID" value="KAK9883884.1"/>
    <property type="molecule type" value="Genomic_DNA"/>
</dbReference>